<comment type="caution">
    <text evidence="3">The sequence shown here is derived from an EMBL/GenBank/DDBJ whole genome shotgun (WGS) entry which is preliminary data.</text>
</comment>
<dbReference type="CDD" id="cd17926">
    <property type="entry name" value="DEXHc_RE"/>
    <property type="match status" value="1"/>
</dbReference>
<dbReference type="Pfam" id="PF00271">
    <property type="entry name" value="Helicase_C"/>
    <property type="match status" value="1"/>
</dbReference>
<feature type="domain" description="Helicase C-terminal" evidence="2">
    <location>
        <begin position="300"/>
        <end position="452"/>
    </location>
</feature>
<organism evidence="3 4">
    <name type="scientific">Thomasclavelia ramosa</name>
    <dbReference type="NCBI Taxonomy" id="1547"/>
    <lineage>
        <taxon>Bacteria</taxon>
        <taxon>Bacillati</taxon>
        <taxon>Bacillota</taxon>
        <taxon>Erysipelotrichia</taxon>
        <taxon>Erysipelotrichales</taxon>
        <taxon>Coprobacillaceae</taxon>
        <taxon>Thomasclavelia</taxon>
    </lineage>
</organism>
<evidence type="ECO:0000259" key="1">
    <source>
        <dbReference type="PROSITE" id="PS51192"/>
    </source>
</evidence>
<dbReference type="RefSeq" id="WP_117581525.1">
    <property type="nucleotide sequence ID" value="NZ_QUSL01000014.1"/>
</dbReference>
<dbReference type="EMBL" id="QUSL01000014">
    <property type="protein sequence ID" value="RGD84739.1"/>
    <property type="molecule type" value="Genomic_DNA"/>
</dbReference>
<dbReference type="GO" id="GO:0005829">
    <property type="term" value="C:cytosol"/>
    <property type="evidence" value="ECO:0007669"/>
    <property type="project" value="TreeGrafter"/>
</dbReference>
<dbReference type="InterPro" id="IPR050742">
    <property type="entry name" value="Helicase_Restrict-Modif_Enz"/>
</dbReference>
<evidence type="ECO:0000259" key="2">
    <source>
        <dbReference type="PROSITE" id="PS51194"/>
    </source>
</evidence>
<proteinExistence type="predicted"/>
<dbReference type="AlphaFoldDB" id="A0A3E3ECD8"/>
<dbReference type="GO" id="GO:0005524">
    <property type="term" value="F:ATP binding"/>
    <property type="evidence" value="ECO:0007669"/>
    <property type="project" value="InterPro"/>
</dbReference>
<dbReference type="Pfam" id="PF04851">
    <property type="entry name" value="ResIII"/>
    <property type="match status" value="1"/>
</dbReference>
<dbReference type="CDD" id="cd18785">
    <property type="entry name" value="SF2_C"/>
    <property type="match status" value="1"/>
</dbReference>
<dbReference type="GO" id="GO:0003677">
    <property type="term" value="F:DNA binding"/>
    <property type="evidence" value="ECO:0007669"/>
    <property type="project" value="InterPro"/>
</dbReference>
<dbReference type="Gene3D" id="3.40.50.300">
    <property type="entry name" value="P-loop containing nucleotide triphosphate hydrolases"/>
    <property type="match status" value="2"/>
</dbReference>
<dbReference type="InterPro" id="IPR014001">
    <property type="entry name" value="Helicase_ATP-bd"/>
</dbReference>
<gene>
    <name evidence="3" type="ORF">DXB93_09940</name>
</gene>
<sequence>MLLHLKQLKRQHQFGIRNYFLFQNTHRPIFHKTTPAILSEYEESDKYLYPSRGLKNKLLKIFGERLQIEEITESGHEIEVQFKGELVEYQEKIIEKLDKHDLGIVKAPTGSGKTIMALALITKYKTSTLIILPGKELLKQWKRQIDNFIKYPEAKLKRDHYIGEYTGNKKKLKGNIDIETIQSLANIEDFAILQRYGLVIIDECHHCASNTYRTVLKRLNAKRIYGFTATPERQDGLEEITCMYLGNIVAKVSEKDITKYRDYEQVLIPRFTTFTMLEEKSNFMEVVNILIKNEKRNHLIITDVVSEFKEKRNIIILSDRVEHLEYLYDQLRHVDEHIYLYLGKTDKKDKENILEELRYANNFNYIILASSKLIGEGFDLPSLETMFMATPFSWKGRTKQYSGRLHRQNEGKELVRVYDYVDHKVGFLARMFNNRLKTYLSEGYNILESSELSPLNQYLYDNYIKALELDMLNAKEEIIIHSSKILLSLIKKSYQFIQSLLYDGISVIVVIKSQALKQNDEIAYLKGLGVKLIYSEAQINNIIIDNKILWIPNRGYYERQNNVNAFRIEDVNVIEEIISIIKDNT</sequence>
<dbReference type="PROSITE" id="PS51192">
    <property type="entry name" value="HELICASE_ATP_BIND_1"/>
    <property type="match status" value="1"/>
</dbReference>
<evidence type="ECO:0000313" key="4">
    <source>
        <dbReference type="Proteomes" id="UP000261032"/>
    </source>
</evidence>
<dbReference type="PANTHER" id="PTHR47396:SF1">
    <property type="entry name" value="ATP-DEPENDENT HELICASE IRC3-RELATED"/>
    <property type="match status" value="1"/>
</dbReference>
<dbReference type="SMART" id="SM00487">
    <property type="entry name" value="DEXDc"/>
    <property type="match status" value="1"/>
</dbReference>
<dbReference type="PANTHER" id="PTHR47396">
    <property type="entry name" value="TYPE I RESTRICTION ENZYME ECOKI R PROTEIN"/>
    <property type="match status" value="1"/>
</dbReference>
<dbReference type="InterPro" id="IPR027417">
    <property type="entry name" value="P-loop_NTPase"/>
</dbReference>
<reference evidence="3 4" key="1">
    <citation type="submission" date="2018-08" db="EMBL/GenBank/DDBJ databases">
        <title>A genome reference for cultivated species of the human gut microbiota.</title>
        <authorList>
            <person name="Zou Y."/>
            <person name="Xue W."/>
            <person name="Luo G."/>
        </authorList>
    </citation>
    <scope>NUCLEOTIDE SEQUENCE [LARGE SCALE GENOMIC DNA]</scope>
    <source>
        <strain evidence="3 4">OM06-4</strain>
    </source>
</reference>
<evidence type="ECO:0008006" key="5">
    <source>
        <dbReference type="Google" id="ProtNLM"/>
    </source>
</evidence>
<dbReference type="InterPro" id="IPR006935">
    <property type="entry name" value="Helicase/UvrB_N"/>
</dbReference>
<protein>
    <recommendedName>
        <fullName evidence="5">DEAD/DEAH box helicase</fullName>
    </recommendedName>
</protein>
<dbReference type="Proteomes" id="UP000261032">
    <property type="component" value="Unassembled WGS sequence"/>
</dbReference>
<accession>A0A3E3ECD8</accession>
<dbReference type="PROSITE" id="PS51194">
    <property type="entry name" value="HELICASE_CTER"/>
    <property type="match status" value="1"/>
</dbReference>
<name>A0A3E3ECD8_9FIRM</name>
<evidence type="ECO:0000313" key="3">
    <source>
        <dbReference type="EMBL" id="RGD84739.1"/>
    </source>
</evidence>
<dbReference type="InterPro" id="IPR001650">
    <property type="entry name" value="Helicase_C-like"/>
</dbReference>
<feature type="domain" description="Helicase ATP-binding" evidence="1">
    <location>
        <begin position="94"/>
        <end position="249"/>
    </location>
</feature>
<dbReference type="SUPFAM" id="SSF52540">
    <property type="entry name" value="P-loop containing nucleoside triphosphate hydrolases"/>
    <property type="match status" value="2"/>
</dbReference>
<dbReference type="GO" id="GO:0016787">
    <property type="term" value="F:hydrolase activity"/>
    <property type="evidence" value="ECO:0007669"/>
    <property type="project" value="InterPro"/>
</dbReference>